<keyword evidence="2 7" id="KW-0479">Metal-binding</keyword>
<dbReference type="AlphaFoldDB" id="A0A2H0B4M2"/>
<keyword evidence="7" id="KW-0255">Endonuclease</keyword>
<feature type="binding site" evidence="7">
    <location>
        <position position="58"/>
    </location>
    <ligand>
        <name>Zn(2+)</name>
        <dbReference type="ChEBI" id="CHEBI:29105"/>
        <label>1</label>
    </ligand>
</feature>
<feature type="binding site" evidence="7">
    <location>
        <position position="223"/>
    </location>
    <ligand>
        <name>Zn(2+)</name>
        <dbReference type="ChEBI" id="CHEBI:29105"/>
        <label>3</label>
    </ligand>
</feature>
<name>A0A2H0B4M2_9BACT</name>
<gene>
    <name evidence="7" type="primary">nfo</name>
    <name evidence="9" type="ORF">COX09_00795</name>
</gene>
<protein>
    <recommendedName>
        <fullName evidence="7">Probable endonuclease 4</fullName>
        <ecNumber evidence="7">3.1.21.2</ecNumber>
    </recommendedName>
    <alternativeName>
        <fullName evidence="7">Endodeoxyribonuclease IV</fullName>
    </alternativeName>
    <alternativeName>
        <fullName evidence="7">Endonuclease IV</fullName>
    </alternativeName>
</protein>
<dbReference type="InterPro" id="IPR018246">
    <property type="entry name" value="AP_endonuc_F2_Zn_BS"/>
</dbReference>
<dbReference type="InterPro" id="IPR036237">
    <property type="entry name" value="Xyl_isomerase-like_sf"/>
</dbReference>
<dbReference type="InterPro" id="IPR013022">
    <property type="entry name" value="Xyl_isomerase-like_TIM-brl"/>
</dbReference>
<dbReference type="GO" id="GO:0008081">
    <property type="term" value="F:phosphoric diester hydrolase activity"/>
    <property type="evidence" value="ECO:0007669"/>
    <property type="project" value="TreeGrafter"/>
</dbReference>
<evidence type="ECO:0000259" key="8">
    <source>
        <dbReference type="Pfam" id="PF01261"/>
    </source>
</evidence>
<evidence type="ECO:0000313" key="9">
    <source>
        <dbReference type="EMBL" id="PIP52584.1"/>
    </source>
</evidence>
<evidence type="ECO:0000256" key="4">
    <source>
        <dbReference type="ARBA" id="ARBA00022801"/>
    </source>
</evidence>
<dbReference type="GO" id="GO:0008270">
    <property type="term" value="F:zinc ion binding"/>
    <property type="evidence" value="ECO:0007669"/>
    <property type="project" value="UniProtKB-UniRule"/>
</dbReference>
<dbReference type="Gene3D" id="3.20.20.150">
    <property type="entry name" value="Divalent-metal-dependent TIM barrel enzymes"/>
    <property type="match status" value="1"/>
</dbReference>
<feature type="binding site" evidence="7">
    <location>
        <position position="134"/>
    </location>
    <ligand>
        <name>Zn(2+)</name>
        <dbReference type="ChEBI" id="CHEBI:29105"/>
        <label>1</label>
    </ligand>
</feature>
<dbReference type="GO" id="GO:0003906">
    <property type="term" value="F:DNA-(apurinic or apyrimidinic site) endonuclease activity"/>
    <property type="evidence" value="ECO:0007669"/>
    <property type="project" value="TreeGrafter"/>
</dbReference>
<evidence type="ECO:0000256" key="5">
    <source>
        <dbReference type="ARBA" id="ARBA00022833"/>
    </source>
</evidence>
<dbReference type="PANTHER" id="PTHR21445">
    <property type="entry name" value="ENDONUCLEASE IV ENDODEOXYRIBONUCLEASE IV"/>
    <property type="match status" value="1"/>
</dbReference>
<evidence type="ECO:0000256" key="2">
    <source>
        <dbReference type="ARBA" id="ARBA00022723"/>
    </source>
</evidence>
<dbReference type="SMART" id="SM00518">
    <property type="entry name" value="AP2Ec"/>
    <property type="match status" value="1"/>
</dbReference>
<comment type="function">
    <text evidence="7">Endonuclease IV plays a role in DNA repair. It cleaves phosphodiester bonds at apurinic or apyrimidinic (AP) sites, generating a 3'-hydroxyl group and a 5'-terminal sugar phosphate.</text>
</comment>
<keyword evidence="7" id="KW-0540">Nuclease</keyword>
<dbReference type="SUPFAM" id="SSF51658">
    <property type="entry name" value="Xylose isomerase-like"/>
    <property type="match status" value="1"/>
</dbReference>
<comment type="cofactor">
    <cofactor evidence="7">
        <name>Zn(2+)</name>
        <dbReference type="ChEBI" id="CHEBI:29105"/>
    </cofactor>
    <text evidence="7">Binds 3 Zn(2+) ions.</text>
</comment>
<feature type="binding site" evidence="7">
    <location>
        <position position="170"/>
    </location>
    <ligand>
        <name>Zn(2+)</name>
        <dbReference type="ChEBI" id="CHEBI:29105"/>
        <label>3</label>
    </ligand>
</feature>
<evidence type="ECO:0000313" key="10">
    <source>
        <dbReference type="Proteomes" id="UP000231081"/>
    </source>
</evidence>
<accession>A0A2H0B4M2</accession>
<feature type="binding site" evidence="7">
    <location>
        <position position="134"/>
    </location>
    <ligand>
        <name>Zn(2+)</name>
        <dbReference type="ChEBI" id="CHEBI:29105"/>
        <label>2</label>
    </ligand>
</feature>
<feature type="binding site" evidence="7">
    <location>
        <position position="167"/>
    </location>
    <ligand>
        <name>Zn(2+)</name>
        <dbReference type="ChEBI" id="CHEBI:29105"/>
        <label>2</label>
    </ligand>
</feature>
<evidence type="ECO:0000256" key="6">
    <source>
        <dbReference type="ARBA" id="ARBA00023204"/>
    </source>
</evidence>
<feature type="binding site" evidence="7">
    <location>
        <position position="98"/>
    </location>
    <ligand>
        <name>Zn(2+)</name>
        <dbReference type="ChEBI" id="CHEBI:29105"/>
        <label>1</label>
    </ligand>
</feature>
<dbReference type="Proteomes" id="UP000231081">
    <property type="component" value="Unassembled WGS sequence"/>
</dbReference>
<keyword evidence="4 7" id="KW-0378">Hydrolase</keyword>
<reference evidence="9 10" key="1">
    <citation type="submission" date="2017-09" db="EMBL/GenBank/DDBJ databases">
        <title>Depth-based differentiation of microbial function through sediment-hosted aquifers and enrichment of novel symbionts in the deep terrestrial subsurface.</title>
        <authorList>
            <person name="Probst A.J."/>
            <person name="Ladd B."/>
            <person name="Jarett J.K."/>
            <person name="Geller-Mcgrath D.E."/>
            <person name="Sieber C.M."/>
            <person name="Emerson J.B."/>
            <person name="Anantharaman K."/>
            <person name="Thomas B.C."/>
            <person name="Malmstrom R."/>
            <person name="Stieglmeier M."/>
            <person name="Klingl A."/>
            <person name="Woyke T."/>
            <person name="Ryan C.M."/>
            <person name="Banfield J.F."/>
        </authorList>
    </citation>
    <scope>NUCLEOTIDE SEQUENCE [LARGE SCALE GENOMIC DNA]</scope>
    <source>
        <strain evidence="9">CG23_combo_of_CG06-09_8_20_14_all_47_9</strain>
    </source>
</reference>
<dbReference type="Pfam" id="PF01261">
    <property type="entry name" value="AP_endonuc_2"/>
    <property type="match status" value="1"/>
</dbReference>
<dbReference type="PROSITE" id="PS00729">
    <property type="entry name" value="AP_NUCLEASE_F2_1"/>
    <property type="match status" value="1"/>
</dbReference>
<keyword evidence="5 7" id="KW-0862">Zinc</keyword>
<dbReference type="PROSITE" id="PS51432">
    <property type="entry name" value="AP_NUCLEASE_F2_4"/>
    <property type="match status" value="1"/>
</dbReference>
<evidence type="ECO:0000256" key="1">
    <source>
        <dbReference type="ARBA" id="ARBA00005340"/>
    </source>
</evidence>
<dbReference type="GO" id="GO:0006284">
    <property type="term" value="P:base-excision repair"/>
    <property type="evidence" value="ECO:0007669"/>
    <property type="project" value="TreeGrafter"/>
</dbReference>
<dbReference type="PROSITE" id="PS00731">
    <property type="entry name" value="AP_NUCLEASE_F2_3"/>
    <property type="match status" value="1"/>
</dbReference>
<comment type="caution">
    <text evidence="9">The sequence shown here is derived from an EMBL/GenBank/DDBJ whole genome shotgun (WGS) entry which is preliminary data.</text>
</comment>
<dbReference type="GO" id="GO:0008833">
    <property type="term" value="F:deoxyribonuclease IV (phage-T4-induced) activity"/>
    <property type="evidence" value="ECO:0007669"/>
    <property type="project" value="UniProtKB-UniRule"/>
</dbReference>
<keyword evidence="3 7" id="KW-0227">DNA damage</keyword>
<dbReference type="GO" id="GO:0003677">
    <property type="term" value="F:DNA binding"/>
    <property type="evidence" value="ECO:0007669"/>
    <property type="project" value="InterPro"/>
</dbReference>
<evidence type="ECO:0000256" key="7">
    <source>
        <dbReference type="HAMAP-Rule" id="MF_00152"/>
    </source>
</evidence>
<feature type="binding site" evidence="7">
    <location>
        <position position="221"/>
    </location>
    <ligand>
        <name>Zn(2+)</name>
        <dbReference type="ChEBI" id="CHEBI:29105"/>
        <label>3</label>
    </ligand>
</feature>
<sequence length="275" mass="29509">MRPVGAHLSIAGGLEKAAERLVKMGGNCLQVFSASPKSWELPTINGRLSAAVRPAFIHAKYLINLASDKPDLLAKSIASLKYDLQVADLIGAKGVIVHLGSHLGRGFKAVFQQVTESIEIILKNSNTNSLLIIENSAGQQGKLCSLITEIKLIFDAVNSSRLAWCLDTCHAFNAGYSIGSASGNGSIQNDIVNETARTDLVGRLACLHVNDSRDDFASGHDRHANLGEGKIGLKNLAEYVNHPQLKHLPLIIETPGFDKSGPDKKNLDILKSLCV</sequence>
<feature type="domain" description="Xylose isomerase-like TIM barrel" evidence="8">
    <location>
        <begin position="57"/>
        <end position="268"/>
    </location>
</feature>
<dbReference type="NCBIfam" id="TIGR00587">
    <property type="entry name" value="nfo"/>
    <property type="match status" value="1"/>
</dbReference>
<comment type="similarity">
    <text evidence="1 7">Belongs to the AP endonuclease 2 family.</text>
</comment>
<dbReference type="PANTHER" id="PTHR21445:SF0">
    <property type="entry name" value="APURINIC-APYRIMIDINIC ENDONUCLEASE"/>
    <property type="match status" value="1"/>
</dbReference>
<comment type="catalytic activity">
    <reaction evidence="7">
        <text>Endonucleolytic cleavage to 5'-phosphooligonucleotide end-products.</text>
        <dbReference type="EC" id="3.1.21.2"/>
    </reaction>
</comment>
<evidence type="ECO:0000256" key="3">
    <source>
        <dbReference type="ARBA" id="ARBA00022763"/>
    </source>
</evidence>
<feature type="binding site" evidence="7">
    <location>
        <position position="253"/>
    </location>
    <ligand>
        <name>Zn(2+)</name>
        <dbReference type="ChEBI" id="CHEBI:29105"/>
        <label>2</label>
    </ligand>
</feature>
<dbReference type="EMBL" id="PCSQ01000018">
    <property type="protein sequence ID" value="PIP52584.1"/>
    <property type="molecule type" value="Genomic_DNA"/>
</dbReference>
<dbReference type="EC" id="3.1.21.2" evidence="7"/>
<proteinExistence type="inferred from homology"/>
<keyword evidence="6 7" id="KW-0234">DNA repair</keyword>
<dbReference type="HAMAP" id="MF_00152">
    <property type="entry name" value="Nfo"/>
    <property type="match status" value="1"/>
</dbReference>
<dbReference type="InterPro" id="IPR001719">
    <property type="entry name" value="AP_endonuc_2"/>
</dbReference>
<organism evidence="9 10">
    <name type="scientific">Candidatus Beckwithbacteria bacterium CG23_combo_of_CG06-09_8_20_14_all_47_9</name>
    <dbReference type="NCBI Taxonomy" id="1974498"/>
    <lineage>
        <taxon>Bacteria</taxon>
        <taxon>Candidatus Beckwithiibacteriota</taxon>
    </lineage>
</organism>
<feature type="binding site" evidence="7">
    <location>
        <position position="208"/>
    </location>
    <ligand>
        <name>Zn(2+)</name>
        <dbReference type="ChEBI" id="CHEBI:29105"/>
        <label>2</label>
    </ligand>
</feature>
<dbReference type="CDD" id="cd00019">
    <property type="entry name" value="AP2Ec"/>
    <property type="match status" value="1"/>
</dbReference>